<evidence type="ECO:0000313" key="2">
    <source>
        <dbReference type="EMBL" id="BCU55386.1"/>
    </source>
</evidence>
<protein>
    <submittedName>
        <fullName evidence="2">Uncharacterized protein</fullName>
    </submittedName>
</protein>
<reference evidence="2" key="1">
    <citation type="submission" date="2021-04" db="EMBL/GenBank/DDBJ databases">
        <title>Difference and commonality of drug resistance evolution in various bacteria. and drug sensitivity profiles.</title>
        <authorList>
            <person name="Maeda T."/>
            <person name="Shibai A."/>
            <person name="Kawada K."/>
            <person name="Kotani H."/>
            <person name="Tarusawa Y."/>
            <person name="Tanabe K."/>
            <person name="Furusawa C."/>
        </authorList>
    </citation>
    <scope>NUCLEOTIDE SEQUENCE</scope>
    <source>
        <strain evidence="2">JCM 8580</strain>
    </source>
</reference>
<proteinExistence type="predicted"/>
<dbReference type="AlphaFoldDB" id="A0AA86IPX7"/>
<keyword evidence="1" id="KW-0732">Signal</keyword>
<evidence type="ECO:0000256" key="1">
    <source>
        <dbReference type="SAM" id="SignalP"/>
    </source>
</evidence>
<evidence type="ECO:0000313" key="3">
    <source>
        <dbReference type="Proteomes" id="UP000682928"/>
    </source>
</evidence>
<gene>
    <name evidence="2" type="ORF">ENKO_19800</name>
</gene>
<organism evidence="2 3">
    <name type="scientific">Enterobacter kobei</name>
    <dbReference type="NCBI Taxonomy" id="208224"/>
    <lineage>
        <taxon>Bacteria</taxon>
        <taxon>Pseudomonadati</taxon>
        <taxon>Pseudomonadota</taxon>
        <taxon>Gammaproteobacteria</taxon>
        <taxon>Enterobacterales</taxon>
        <taxon>Enterobacteriaceae</taxon>
        <taxon>Enterobacter</taxon>
        <taxon>Enterobacter cloacae complex</taxon>
    </lineage>
</organism>
<name>A0AA86IPX7_9ENTR</name>
<dbReference type="EMBL" id="AP024590">
    <property type="protein sequence ID" value="BCU55386.1"/>
    <property type="molecule type" value="Genomic_DNA"/>
</dbReference>
<sequence>MKKTLVALCAVVVSLTAYAAETTNPLSDDVLSYQAELICSAKFRTDAAKSDFKIKKGIINATDPTPFNEDVLEAYREVVKSHPGIEKIDADTKNVDSCKPNVIEKYREKHPLK</sequence>
<feature type="signal peptide" evidence="1">
    <location>
        <begin position="1"/>
        <end position="19"/>
    </location>
</feature>
<accession>A0AA86IPX7</accession>
<dbReference type="Proteomes" id="UP000682928">
    <property type="component" value="Chromosome"/>
</dbReference>
<dbReference type="RefSeq" id="WP_088218728.1">
    <property type="nucleotide sequence ID" value="NZ_AP024590.1"/>
</dbReference>
<feature type="chain" id="PRO_5041667916" evidence="1">
    <location>
        <begin position="20"/>
        <end position="113"/>
    </location>
</feature>